<accession>A0A0K3A958</accession>
<dbReference type="AlphaFoldDB" id="A0A0K3A958"/>
<name>A0A0K3A958_9XANT</name>
<dbReference type="RefSeq" id="WP_144423117.1">
    <property type="nucleotide sequence ID" value="NZ_CP076251.1"/>
</dbReference>
<evidence type="ECO:0000313" key="1">
    <source>
        <dbReference type="EMBL" id="CTP93069.1"/>
    </source>
</evidence>
<protein>
    <submittedName>
        <fullName evidence="1">Uncharacterized protein</fullName>
    </submittedName>
</protein>
<sequence length="85" mass="8718">MPIRIDPDKISIGKHGEVLFDGSNPSSAAAIEALAARRFGTLATNEVCNGTHPACTNTKDCSLGSNTNCNNKGSCFTPNPGPGQG</sequence>
<reference evidence="1 2" key="1">
    <citation type="submission" date="2015-07" db="EMBL/GenBank/DDBJ databases">
        <authorList>
            <person name="Noorani M."/>
        </authorList>
    </citation>
    <scope>NUCLEOTIDE SEQUENCE [LARGE SCALE GENOMIC DNA]</scope>
    <source>
        <strain evidence="1">LMG730</strain>
    </source>
</reference>
<gene>
    <name evidence="1" type="ORF">XTPLMG730_3730</name>
</gene>
<organism evidence="1 2">
    <name type="scientific">Xanthomonas graminis pv. phlei</name>
    <dbReference type="NCBI Taxonomy" id="487906"/>
    <lineage>
        <taxon>Bacteria</taxon>
        <taxon>Pseudomonadati</taxon>
        <taxon>Pseudomonadota</taxon>
        <taxon>Gammaproteobacteria</taxon>
        <taxon>Lysobacterales</taxon>
        <taxon>Lysobacteraceae</taxon>
        <taxon>Xanthomonas</taxon>
        <taxon>Xanthomonas translucens group</taxon>
        <taxon>Xanthomonas graminis</taxon>
    </lineage>
</organism>
<evidence type="ECO:0000313" key="2">
    <source>
        <dbReference type="Proteomes" id="UP000045978"/>
    </source>
</evidence>
<dbReference type="EMBL" id="CXOJ01000119">
    <property type="protein sequence ID" value="CTP93069.1"/>
    <property type="molecule type" value="Genomic_DNA"/>
</dbReference>
<proteinExistence type="predicted"/>
<dbReference type="Proteomes" id="UP000045978">
    <property type="component" value="Unassembled WGS sequence"/>
</dbReference>